<dbReference type="InterPro" id="IPR016036">
    <property type="entry name" value="Malonyl_transacylase_ACP-bd"/>
</dbReference>
<sequence>QIGTRETLEESGGEAVSVGTLRRDDGGLRRLWASAAELWVRGVAVDWEQAYASARPRRVDLPTYAFEREPYWPKNIQANADLTQLGMGQAGHPLLAATVSLADGEGVLLTGRLSLKTHPWLADHLVNGQALLPGTAFVELAVRAGDEAGCDLLEELTLQAPLVLPECGGVQVQVAVGTPDEDGRRALTIHSRLDDEPWTRHATGFLAKDTGTAAFAETSWPPAGATAVGADGVYELLSGIGVDYGPAFRGVQAVWRRDRELFAEVALPEGTEAGGFGLHPALLDAALQPLAVGDFFPAQATGGPVLPFAWTGVRLAATGAATLRVRLAPEGANAVRIEVADATGAPVASVDSLVVRAMAAADLKAAADPLRDALFALDWVPAGPAAGPVTGHDGARYAIVGGDGTRLTAALEAAGAQVSALDPDGATPHLAFLVCAPDPGADPAAGARNATGEVLAAAQAWLAGERYADVPLVVVTQGTMAQGGDLPAAAVWGLIRSAQSENPGRFVLLDLDGTDESWQAVPAAVASGEPQIALTEGEALVPRLSRQRTNAPAEAGAGSEAPVDTRPAAASWDPDGTVLITGGTGTLGGIVARHLVSEHGVRHLLLISRRGPAAEGAAELMSELTALGADVTVTSCDAADRQALADVLAGIPAEHPLTGVVHTAGALDDGVLSALTPERIDTVLRAKADAVLNLHELTEDLPLTAFVLFSSAAGVFGGPGQGNYAAANAFVDALAERRRRLGLPALSLAWGLWEQDSGLTGTLSETDRARLARTGVAPLTTADGLALLDAACAADRAALVPIRLEFAALRMAAQFGALPTILQELVPTSKRRVVGNDPAAASELRERLARMPESEHARVLLDLVLGQVATVLGYRDPSAVEQDRPFNEAGFDSLTAVEFRNRMNAATGLRLPATLVFDYPTPAGLVEYLRTRLLDGPRSAVSARAQSGEEEPIVIVGMSCRLPGGVTDPEGLWNLVAEGGDAMSMFPADRNWNLDELYHPDPEHPGTTYTREGGFVYDATAFDPAFFSISPREAVAMDPQQRLLLEGSWEAMENAGIDPGTLRGSRTGVYVGLMYHDYGFHLQNPTSDLEGLVGTGISAGVASGRVSYTFGFEGPSVTIDTACSSSLVALHMAIQALRRGECSLALAGGVTVLSTPSVFVDFSRQRGLAPDGRCKSFASGADGTGWAEGVGLLLVERLSDARRNGHPILAVVRGTAINQDGASYGLTAPNGPSQQRLIEEALADARLSTADVDAVEGHGTGTTLGDPIEAQAVVATYGQDRPEDRPLWLGSVKSNLGHTQAAAGVAGIIKMVMAMRHGVLPRTLHVDEPTSHVAWDAGAVKVLTEAVPWPETGRPRRAGVSSFGISGTNAHVIIEQPPERDRPETPEEAPRPVIPWVLSAKSAEALKAQARRLRDHLGAGRRPTDVAWSLATTRASFKRRTVVLGATRDELAAGLESALAGAPADNVITGSAARGRTAYLFTGQGSQRPGMGEELYAAYPEYAAAFDEVCSRFDRHLDRPLREVITGDADLLAQTRYTQAALFAVEVALFRCLEAWGVRPDFLAGHSIGEIAAAHVAGVLSLDDAVTLVAARGGLMQALPPGGAMVSVRGATEEDVLPLLAGHEERVGIASVNGPSSLVLSGDEASVLELAEQLASRGCKTRRLTVSHAFHSPLMEPAIEEFVNVARGLAFQPPEIPVVSNVTGELATVEELTSPEYWARHLRQAVRFCDGVRTLRDQGVSTFIELGPDAVLSAMVEDCLDGWTGVVAPALRRDRAETGTLIEALACAYTNGVGVDWAAVIGSGQAVPLPTYPFQRQRYWPDPPRQEEDVRPDQGLWDAVGRDDLDGLLAVLGLESGSTVADLLPALARLRGPGGGPGGGDGGARHGDVRYQLGWRPVTDLPAPALSGTWAVVADDAAQAQALAAGLAAHGADTVVLPEMPGSSGGGWVLPGTPGSSGGGGVAGIVCLLPAGVRAPAVPDGSAPVWFLTSGAIQVVPSDRVAGPDTAEDWGALRSASALLGGGLVDLPAKLDDQVIRRLCGVLSGLTGESELAVRSGGVFARRLRPAPLRGTPLGREWRPGGTVLVAGPLDDTATELARWAARSGADRVVLTEPAAGLEGEPGVTIRTGLAAATSLLTPATALAGQAATGPGANGHGGGGSGVNGHGTEASGVNGHAAGGPDVNGHGTEASGVNGHAAGGAGQGGVVTAVVCTTAEAARALDGPARTAGVPVFVMPAPARAAWGGDGAQAYEFFAALAEERTAAGHPTLAVAAGLKEPGDAVSAVRQALHQGDRTLVVADPDWAALHADGHARLLEEIPQAAGEDDESGEAVDDAAAFRRLLSDSPADEHRDIVLGVVRGEAAAILQLPLPDAVEQDAEFFELGFSSMAAVELRNRLVELTGIEVAADAIYDYPTPAELAEHLLAEAMS</sequence>
<dbReference type="Pfam" id="PF08659">
    <property type="entry name" value="KR"/>
    <property type="match status" value="1"/>
</dbReference>
<dbReference type="Gene3D" id="6.10.140.1830">
    <property type="match status" value="1"/>
</dbReference>
<dbReference type="InterPro" id="IPR041618">
    <property type="entry name" value="PKS_DE"/>
</dbReference>
<evidence type="ECO:0000256" key="3">
    <source>
        <dbReference type="ARBA" id="ARBA00022679"/>
    </source>
</evidence>
<dbReference type="Proteomes" id="UP000295136">
    <property type="component" value="Unassembled WGS sequence"/>
</dbReference>
<accession>A0A4R5F2D7</accession>
<dbReference type="GO" id="GO:0004312">
    <property type="term" value="F:fatty acid synthase activity"/>
    <property type="evidence" value="ECO:0007669"/>
    <property type="project" value="TreeGrafter"/>
</dbReference>
<dbReference type="Gene3D" id="3.40.366.10">
    <property type="entry name" value="Malonyl-Coenzyme A Acyl Carrier Protein, domain 2"/>
    <property type="match status" value="1"/>
</dbReference>
<evidence type="ECO:0000259" key="10">
    <source>
        <dbReference type="PROSITE" id="PS52019"/>
    </source>
</evidence>
<dbReference type="InterPro" id="IPR016039">
    <property type="entry name" value="Thiolase-like"/>
</dbReference>
<dbReference type="SMART" id="SM00822">
    <property type="entry name" value="PKS_KR"/>
    <property type="match status" value="1"/>
</dbReference>
<evidence type="ECO:0000256" key="5">
    <source>
        <dbReference type="ARBA" id="ARBA00023315"/>
    </source>
</evidence>
<dbReference type="SUPFAM" id="SSF53901">
    <property type="entry name" value="Thiolase-like"/>
    <property type="match status" value="1"/>
</dbReference>
<dbReference type="InterPro" id="IPR036291">
    <property type="entry name" value="NAD(P)-bd_dom_sf"/>
</dbReference>
<keyword evidence="12" id="KW-1185">Reference proteome</keyword>
<evidence type="ECO:0000256" key="4">
    <source>
        <dbReference type="ARBA" id="ARBA00023268"/>
    </source>
</evidence>
<organism evidence="11 12">
    <name type="scientific">Nonomuraea mesophila</name>
    <dbReference type="NCBI Taxonomy" id="2530382"/>
    <lineage>
        <taxon>Bacteria</taxon>
        <taxon>Bacillati</taxon>
        <taxon>Actinomycetota</taxon>
        <taxon>Actinomycetes</taxon>
        <taxon>Streptosporangiales</taxon>
        <taxon>Streptosporangiaceae</taxon>
        <taxon>Nonomuraea</taxon>
    </lineage>
</organism>
<feature type="domain" description="Carrier" evidence="8">
    <location>
        <begin position="2352"/>
        <end position="2427"/>
    </location>
</feature>
<feature type="active site" description="Proton acceptor; for dehydratase activity" evidence="6">
    <location>
        <position position="124"/>
    </location>
</feature>
<dbReference type="InterPro" id="IPR036736">
    <property type="entry name" value="ACP-like_sf"/>
</dbReference>
<feature type="region of interest" description="N-terminal hotdog fold" evidence="6">
    <location>
        <begin position="92"/>
        <end position="213"/>
    </location>
</feature>
<evidence type="ECO:0000256" key="2">
    <source>
        <dbReference type="ARBA" id="ARBA00022553"/>
    </source>
</evidence>
<feature type="compositionally biased region" description="Low complexity" evidence="7">
    <location>
        <begin position="551"/>
        <end position="562"/>
    </location>
</feature>
<dbReference type="FunFam" id="1.10.1200.10:FF:000007">
    <property type="entry name" value="Probable polyketide synthase pks17"/>
    <property type="match status" value="1"/>
</dbReference>
<feature type="region of interest" description="Disordered" evidence="7">
    <location>
        <begin position="2147"/>
        <end position="2196"/>
    </location>
</feature>
<dbReference type="Pfam" id="PF21089">
    <property type="entry name" value="PKS_DH_N"/>
    <property type="match status" value="1"/>
</dbReference>
<dbReference type="Pfam" id="PF22953">
    <property type="entry name" value="SpnB_Rossmann"/>
    <property type="match status" value="1"/>
</dbReference>
<comment type="caution">
    <text evidence="11">The sequence shown here is derived from an EMBL/GenBank/DDBJ whole genome shotgun (WGS) entry which is preliminary data.</text>
</comment>
<protein>
    <submittedName>
        <fullName evidence="11">SDR family NAD(P)-dependent oxidoreductase</fullName>
    </submittedName>
</protein>
<dbReference type="InterPro" id="IPR049900">
    <property type="entry name" value="PKS_mFAS_DH"/>
</dbReference>
<dbReference type="SUPFAM" id="SSF52151">
    <property type="entry name" value="FabD/lysophospholipase-like"/>
    <property type="match status" value="1"/>
</dbReference>
<evidence type="ECO:0000313" key="12">
    <source>
        <dbReference type="Proteomes" id="UP000295136"/>
    </source>
</evidence>
<dbReference type="Gene3D" id="3.30.70.3290">
    <property type="match status" value="2"/>
</dbReference>
<dbReference type="SMART" id="SM00823">
    <property type="entry name" value="PKS_PP"/>
    <property type="match status" value="2"/>
</dbReference>
<dbReference type="SMART" id="SM00825">
    <property type="entry name" value="PKS_KS"/>
    <property type="match status" value="1"/>
</dbReference>
<feature type="domain" description="PKS/mFAS DH" evidence="10">
    <location>
        <begin position="92"/>
        <end position="364"/>
    </location>
</feature>
<dbReference type="SMART" id="SM01294">
    <property type="entry name" value="PKS_PP_betabranch"/>
    <property type="match status" value="2"/>
</dbReference>
<dbReference type="SUPFAM" id="SSF55048">
    <property type="entry name" value="Probable ACP-binding domain of malonyl-CoA ACP transacylase"/>
    <property type="match status" value="1"/>
</dbReference>
<dbReference type="InterPro" id="IPR049552">
    <property type="entry name" value="PKS_DH_N"/>
</dbReference>
<evidence type="ECO:0000256" key="7">
    <source>
        <dbReference type="SAM" id="MobiDB-lite"/>
    </source>
</evidence>
<dbReference type="Pfam" id="PF02801">
    <property type="entry name" value="Ketoacyl-synt_C"/>
    <property type="match status" value="1"/>
</dbReference>
<dbReference type="InterPro" id="IPR042104">
    <property type="entry name" value="PKS_dehydratase_sf"/>
</dbReference>
<dbReference type="PANTHER" id="PTHR43775:SF51">
    <property type="entry name" value="INACTIVE PHENOLPHTHIOCEROL SYNTHESIS POLYKETIDE SYNTHASE TYPE I PKS1-RELATED"/>
    <property type="match status" value="1"/>
</dbReference>
<dbReference type="GO" id="GO:0031177">
    <property type="term" value="F:phosphopantetheine binding"/>
    <property type="evidence" value="ECO:0007669"/>
    <property type="project" value="InterPro"/>
</dbReference>
<evidence type="ECO:0000256" key="1">
    <source>
        <dbReference type="ARBA" id="ARBA00022450"/>
    </source>
</evidence>
<dbReference type="InterPro" id="IPR006162">
    <property type="entry name" value="Ppantetheine_attach_site"/>
</dbReference>
<dbReference type="PROSITE" id="PS00012">
    <property type="entry name" value="PHOSPHOPANTETHEINE"/>
    <property type="match status" value="1"/>
</dbReference>
<dbReference type="Pfam" id="PF18369">
    <property type="entry name" value="PKS_DE"/>
    <property type="match status" value="1"/>
</dbReference>
<dbReference type="InterPro" id="IPR055123">
    <property type="entry name" value="SpnB-like_Rossmann"/>
</dbReference>
<dbReference type="InterPro" id="IPR014030">
    <property type="entry name" value="Ketoacyl_synth_N"/>
</dbReference>
<keyword evidence="3" id="KW-0808">Transferase</keyword>
<proteinExistence type="predicted"/>
<dbReference type="GO" id="GO:0006633">
    <property type="term" value="P:fatty acid biosynthetic process"/>
    <property type="evidence" value="ECO:0007669"/>
    <property type="project" value="InterPro"/>
</dbReference>
<keyword evidence="2" id="KW-0597">Phosphoprotein</keyword>
<feature type="non-terminal residue" evidence="11">
    <location>
        <position position="1"/>
    </location>
</feature>
<dbReference type="PROSITE" id="PS52004">
    <property type="entry name" value="KS3_2"/>
    <property type="match status" value="1"/>
</dbReference>
<dbReference type="InterPro" id="IPR014031">
    <property type="entry name" value="Ketoacyl_synth_C"/>
</dbReference>
<dbReference type="PROSITE" id="PS52019">
    <property type="entry name" value="PKS_MFAS_DH"/>
    <property type="match status" value="1"/>
</dbReference>
<dbReference type="Gene3D" id="1.10.1200.10">
    <property type="entry name" value="ACP-like"/>
    <property type="match status" value="2"/>
</dbReference>
<dbReference type="InterPro" id="IPR018201">
    <property type="entry name" value="Ketoacyl_synth_AS"/>
</dbReference>
<evidence type="ECO:0000259" key="9">
    <source>
        <dbReference type="PROSITE" id="PS52004"/>
    </source>
</evidence>
<dbReference type="GO" id="GO:0004315">
    <property type="term" value="F:3-oxoacyl-[acyl-carrier-protein] synthase activity"/>
    <property type="evidence" value="ECO:0007669"/>
    <property type="project" value="InterPro"/>
</dbReference>
<dbReference type="InterPro" id="IPR050091">
    <property type="entry name" value="PKS_NRPS_Biosynth_Enz"/>
</dbReference>
<evidence type="ECO:0000259" key="8">
    <source>
        <dbReference type="PROSITE" id="PS50075"/>
    </source>
</evidence>
<dbReference type="InterPro" id="IPR016035">
    <property type="entry name" value="Acyl_Trfase/lysoPLipase"/>
</dbReference>
<dbReference type="SUPFAM" id="SSF51735">
    <property type="entry name" value="NAD(P)-binding Rossmann-fold domains"/>
    <property type="match status" value="3"/>
</dbReference>
<dbReference type="PROSITE" id="PS50075">
    <property type="entry name" value="CARRIER"/>
    <property type="match status" value="2"/>
</dbReference>
<dbReference type="SMART" id="SM00827">
    <property type="entry name" value="PKS_AT"/>
    <property type="match status" value="1"/>
</dbReference>
<dbReference type="InterPro" id="IPR032821">
    <property type="entry name" value="PKS_assoc"/>
</dbReference>
<dbReference type="FunFam" id="3.40.47.10:FF:000019">
    <property type="entry name" value="Polyketide synthase type I"/>
    <property type="match status" value="1"/>
</dbReference>
<dbReference type="InterPro" id="IPR020807">
    <property type="entry name" value="PKS_DH"/>
</dbReference>
<dbReference type="InterPro" id="IPR020806">
    <property type="entry name" value="PKS_PP-bd"/>
</dbReference>
<feature type="domain" description="Carrier" evidence="8">
    <location>
        <begin position="858"/>
        <end position="933"/>
    </location>
</feature>
<dbReference type="Pfam" id="PF00698">
    <property type="entry name" value="Acyl_transf_1"/>
    <property type="match status" value="1"/>
</dbReference>
<name>A0A4R5F2D7_9ACTN</name>
<dbReference type="SMART" id="SM00826">
    <property type="entry name" value="PKS_DH"/>
    <property type="match status" value="1"/>
</dbReference>
<dbReference type="Pfam" id="PF00550">
    <property type="entry name" value="PP-binding"/>
    <property type="match status" value="2"/>
</dbReference>
<dbReference type="InterPro" id="IPR049551">
    <property type="entry name" value="PKS_DH_C"/>
</dbReference>
<dbReference type="Gene3D" id="3.40.50.720">
    <property type="entry name" value="NAD(P)-binding Rossmann-like Domain"/>
    <property type="match status" value="2"/>
</dbReference>
<feature type="active site" description="Proton donor; for dehydratase activity" evidence="6">
    <location>
        <position position="284"/>
    </location>
</feature>
<dbReference type="InterPro" id="IPR014043">
    <property type="entry name" value="Acyl_transferase_dom"/>
</dbReference>
<dbReference type="Gene3D" id="3.40.47.10">
    <property type="match status" value="1"/>
</dbReference>
<dbReference type="PANTHER" id="PTHR43775">
    <property type="entry name" value="FATTY ACID SYNTHASE"/>
    <property type="match status" value="1"/>
</dbReference>
<keyword evidence="4" id="KW-0511">Multifunctional enzyme</keyword>
<evidence type="ECO:0000313" key="11">
    <source>
        <dbReference type="EMBL" id="TDE41367.1"/>
    </source>
</evidence>
<dbReference type="Gene3D" id="3.10.129.110">
    <property type="entry name" value="Polyketide synthase dehydratase"/>
    <property type="match status" value="1"/>
</dbReference>
<dbReference type="InterPro" id="IPR001227">
    <property type="entry name" value="Ac_transferase_dom_sf"/>
</dbReference>
<dbReference type="CDD" id="cd00833">
    <property type="entry name" value="PKS"/>
    <property type="match status" value="1"/>
</dbReference>
<evidence type="ECO:0000256" key="6">
    <source>
        <dbReference type="PROSITE-ProRule" id="PRU01363"/>
    </source>
</evidence>
<dbReference type="InterPro" id="IPR009081">
    <property type="entry name" value="PP-bd_ACP"/>
</dbReference>
<dbReference type="InterPro" id="IPR020841">
    <property type="entry name" value="PKS_Beta-ketoAc_synthase_dom"/>
</dbReference>
<dbReference type="InterPro" id="IPR013968">
    <property type="entry name" value="PKS_KR"/>
</dbReference>
<dbReference type="Pfam" id="PF00109">
    <property type="entry name" value="ketoacyl-synt"/>
    <property type="match status" value="1"/>
</dbReference>
<keyword evidence="5" id="KW-0012">Acyltransferase</keyword>
<feature type="region of interest" description="C-terminal hotdog fold" evidence="6">
    <location>
        <begin position="225"/>
        <end position="364"/>
    </location>
</feature>
<gene>
    <name evidence="11" type="ORF">E1295_30485</name>
</gene>
<dbReference type="Pfam" id="PF16197">
    <property type="entry name" value="KAsynt_C_assoc"/>
    <property type="match status" value="1"/>
</dbReference>
<feature type="compositionally biased region" description="Gly residues" evidence="7">
    <location>
        <begin position="2152"/>
        <end position="2165"/>
    </location>
</feature>
<reference evidence="11 12" key="1">
    <citation type="submission" date="2019-03" db="EMBL/GenBank/DDBJ databases">
        <title>Draft genome sequences of novel Actinobacteria.</title>
        <authorList>
            <person name="Sahin N."/>
            <person name="Ay H."/>
            <person name="Saygin H."/>
        </authorList>
    </citation>
    <scope>NUCLEOTIDE SEQUENCE [LARGE SCALE GENOMIC DNA]</scope>
    <source>
        <strain evidence="11 12">6K102</strain>
    </source>
</reference>
<feature type="region of interest" description="Disordered" evidence="7">
    <location>
        <begin position="545"/>
        <end position="574"/>
    </location>
</feature>
<dbReference type="EMBL" id="SMLD01000100">
    <property type="protein sequence ID" value="TDE41367.1"/>
    <property type="molecule type" value="Genomic_DNA"/>
</dbReference>
<dbReference type="Pfam" id="PF14765">
    <property type="entry name" value="PS-DH"/>
    <property type="match status" value="1"/>
</dbReference>
<dbReference type="FunFam" id="3.40.366.10:FF:000002">
    <property type="entry name" value="Probable polyketide synthase 2"/>
    <property type="match status" value="1"/>
</dbReference>
<keyword evidence="1" id="KW-0596">Phosphopantetheine</keyword>
<dbReference type="PROSITE" id="PS00606">
    <property type="entry name" value="KS3_1"/>
    <property type="match status" value="1"/>
</dbReference>
<feature type="domain" description="Ketosynthase family 3 (KS3)" evidence="9">
    <location>
        <begin position="950"/>
        <end position="1376"/>
    </location>
</feature>
<dbReference type="SUPFAM" id="SSF47336">
    <property type="entry name" value="ACP-like"/>
    <property type="match status" value="2"/>
</dbReference>
<dbReference type="CDD" id="cd08956">
    <property type="entry name" value="KR_3_FAS_SDR_x"/>
    <property type="match status" value="1"/>
</dbReference>
<dbReference type="InterPro" id="IPR057326">
    <property type="entry name" value="KR_dom"/>
</dbReference>